<feature type="compositionally biased region" description="Basic and acidic residues" evidence="11">
    <location>
        <begin position="1135"/>
        <end position="1145"/>
    </location>
</feature>
<feature type="compositionally biased region" description="Low complexity" evidence="11">
    <location>
        <begin position="215"/>
        <end position="226"/>
    </location>
</feature>
<dbReference type="GO" id="GO:0004713">
    <property type="term" value="F:protein tyrosine kinase activity"/>
    <property type="evidence" value="ECO:0007669"/>
    <property type="project" value="TreeGrafter"/>
</dbReference>
<dbReference type="InterPro" id="IPR050494">
    <property type="entry name" value="Ser_Thr_dual-spec_kinase"/>
</dbReference>
<feature type="compositionally biased region" description="Basic and acidic residues" evidence="11">
    <location>
        <begin position="90"/>
        <end position="99"/>
    </location>
</feature>
<feature type="compositionally biased region" description="Basic residues" evidence="11">
    <location>
        <begin position="1"/>
        <end position="11"/>
    </location>
</feature>
<keyword evidence="8" id="KW-0418">Kinase</keyword>
<feature type="compositionally biased region" description="Polar residues" evidence="11">
    <location>
        <begin position="853"/>
        <end position="872"/>
    </location>
</feature>
<dbReference type="Pfam" id="PF00069">
    <property type="entry name" value="Pkinase"/>
    <property type="match status" value="1"/>
</dbReference>
<dbReference type="PROSITE" id="PS00107">
    <property type="entry name" value="PROTEIN_KINASE_ATP"/>
    <property type="match status" value="1"/>
</dbReference>
<dbReference type="PROSITE" id="PS50011">
    <property type="entry name" value="PROTEIN_KINASE_DOM"/>
    <property type="match status" value="1"/>
</dbReference>
<feature type="compositionally biased region" description="Basic residues" evidence="11">
    <location>
        <begin position="151"/>
        <end position="168"/>
    </location>
</feature>
<dbReference type="GO" id="GO:0005524">
    <property type="term" value="F:ATP binding"/>
    <property type="evidence" value="ECO:0007669"/>
    <property type="project" value="UniProtKB-UniRule"/>
</dbReference>
<feature type="compositionally biased region" description="Low complexity" evidence="11">
    <location>
        <begin position="1041"/>
        <end position="1051"/>
    </location>
</feature>
<feature type="region of interest" description="Disordered" evidence="11">
    <location>
        <begin position="712"/>
        <end position="731"/>
    </location>
</feature>
<keyword evidence="4" id="KW-0723">Serine/threonine-protein kinase</keyword>
<feature type="compositionally biased region" description="Polar residues" evidence="11">
    <location>
        <begin position="102"/>
        <end position="120"/>
    </location>
</feature>
<dbReference type="PANTHER" id="PTHR24058:SF17">
    <property type="entry name" value="HOMEODOMAIN INTERACTING PROTEIN KINASE, ISOFORM D"/>
    <property type="match status" value="1"/>
</dbReference>
<evidence type="ECO:0000256" key="7">
    <source>
        <dbReference type="ARBA" id="ARBA00022741"/>
    </source>
</evidence>
<keyword evidence="7 10" id="KW-0547">Nucleotide-binding</keyword>
<feature type="region of interest" description="Disordered" evidence="11">
    <location>
        <begin position="986"/>
        <end position="1145"/>
    </location>
</feature>
<feature type="compositionally biased region" description="Low complexity" evidence="11">
    <location>
        <begin position="987"/>
        <end position="1020"/>
    </location>
</feature>
<dbReference type="InterPro" id="IPR011009">
    <property type="entry name" value="Kinase-like_dom_sf"/>
</dbReference>
<protein>
    <submittedName>
        <fullName evidence="14">2212_t:CDS:1</fullName>
    </submittedName>
</protein>
<keyword evidence="12" id="KW-0812">Transmembrane</keyword>
<dbReference type="Proteomes" id="UP001153678">
    <property type="component" value="Unassembled WGS sequence"/>
</dbReference>
<feature type="compositionally biased region" description="Polar residues" evidence="11">
    <location>
        <begin position="1063"/>
        <end position="1074"/>
    </location>
</feature>
<feature type="region of interest" description="Disordered" evidence="11">
    <location>
        <begin position="74"/>
        <end position="235"/>
    </location>
</feature>
<dbReference type="GO" id="GO:0004674">
    <property type="term" value="F:protein serine/threonine kinase activity"/>
    <property type="evidence" value="ECO:0007669"/>
    <property type="project" value="UniProtKB-KW"/>
</dbReference>
<dbReference type="EMBL" id="CAMKVN010002141">
    <property type="protein sequence ID" value="CAI2179769.1"/>
    <property type="molecule type" value="Genomic_DNA"/>
</dbReference>
<comment type="subcellular location">
    <subcellularLocation>
        <location evidence="1">Cytoplasm</location>
    </subcellularLocation>
</comment>
<feature type="compositionally biased region" description="Polar residues" evidence="11">
    <location>
        <begin position="1115"/>
        <end position="1134"/>
    </location>
</feature>
<evidence type="ECO:0000256" key="1">
    <source>
        <dbReference type="ARBA" id="ARBA00004496"/>
    </source>
</evidence>
<organism evidence="14 15">
    <name type="scientific">Funneliformis geosporum</name>
    <dbReference type="NCBI Taxonomy" id="1117311"/>
    <lineage>
        <taxon>Eukaryota</taxon>
        <taxon>Fungi</taxon>
        <taxon>Fungi incertae sedis</taxon>
        <taxon>Mucoromycota</taxon>
        <taxon>Glomeromycotina</taxon>
        <taxon>Glomeromycetes</taxon>
        <taxon>Glomerales</taxon>
        <taxon>Glomeraceae</taxon>
        <taxon>Funneliformis</taxon>
    </lineage>
</organism>
<keyword evidence="5" id="KW-0597">Phosphoprotein</keyword>
<evidence type="ECO:0000256" key="5">
    <source>
        <dbReference type="ARBA" id="ARBA00022553"/>
    </source>
</evidence>
<sequence length="1159" mass="130518">MDGASHSRRRSDHNISYNQTPQLKYNNSERTDFVGITISDDFSQKQLPLLPIMNNASSPSHSSQQKQIPLNIQRQNSYPPIPNPIQQDPPEGHSRRRLDNYVPNSPSGHYTLLQSPTSQLHHQRSLSGHQLQQSPQQSQSYSPHLLQQSHNKTHQSSHTNSRQHHRPSHSQLQQSSGQQPPPPQLAPPIQIGYKPTYSPNSQPPSPNAYSPVTTSQNKSSQQLNQSRTDFGGSKSEYRTTAFRKVRSISDLRPQPARRVESAKVVVSVCAILLTPAIYLISRRLLAAFLPLKALTIYLTSTYQNINPHFRYDLTYNPRRVLTKPSKGVKNDGFDNEDCDYILYVNDILGSEEGQKYLILDVLGQGTFGQVVKCQNLKTKDIVAVKVVKNKPAYFNQSMMEVTILELLNQTWDNQDQHHILRLLDTFIHRRHLCLVFELLSVNLYELIKQNQFRGLSTNLVRVFTAQLLDSLTVLNEARIIHCDLKPENVLLKKCVKSSLESPTIKVIDFGSACHERQTVYTYIQSRFYRSPEVLLGLPYSSSIDMWSLGCIAVELFLGLPLFPGSSEYNQVSRIVEMLGIPPAYMIEVGKTAHEYFDRYMNEHGQKKYRLKSMEQYMREHNIVEQPSKRYFSAGTLPEIIQSYPIMRKGLTQKDIDKEMQNRLAFIDFVQGLLNLNPIERWSPQQAKLHPFITGEKFTGKFTPPMQIKATNKIGTSKQSISSNSSTPTPNLMQIASPIKYKTSNNSPKAQPKNPLIVAHDMPILKISHAPASNRPKASINSLRPRASTIGNIQVPPQIQRAAALVTPGSVGASQVEHSKKDPRRLPHNYPHLQLLQERDQHPEVQQFSVIVDSSENNRTSDQTNSPNNNTLSGGEKVDIRIRDVWHDKEARNPQDERLPKDERHKSPSSSGLTMPGSMPNGVTGLGISGGGLDDSILGSSGPPLHLTHQYHQKSLQQLQQMQIVQSKNNTSNISVNVVSPIMTQVHPRPSNFRSSPSFNNQSPSSFRNSPSHFSTPSTSPYMTHSQHHQLPLPATHPQPKQQQSSSSIASSGNYHHNLVLPTNYDQHNFHSQQSNRHHRISPSTSPSYPPNNPSSGYGIPSSPTYELPSPPPSSQGTSPNQMNPIVPNNKTMTNDVHHHNNDQKYNNRREINALPYQMA</sequence>
<dbReference type="SMART" id="SM00220">
    <property type="entry name" value="S_TKc"/>
    <property type="match status" value="1"/>
</dbReference>
<dbReference type="SUPFAM" id="SSF56112">
    <property type="entry name" value="Protein kinase-like (PK-like)"/>
    <property type="match status" value="1"/>
</dbReference>
<feature type="compositionally biased region" description="Low complexity" evidence="11">
    <location>
        <begin position="169"/>
        <end position="178"/>
    </location>
</feature>
<dbReference type="PROSITE" id="PS00108">
    <property type="entry name" value="PROTEIN_KINASE_ST"/>
    <property type="match status" value="1"/>
</dbReference>
<keyword evidence="12" id="KW-0472">Membrane</keyword>
<accession>A0A9W4SUQ1</accession>
<keyword evidence="9 10" id="KW-0067">ATP-binding</keyword>
<dbReference type="InterPro" id="IPR017441">
    <property type="entry name" value="Protein_kinase_ATP_BS"/>
</dbReference>
<dbReference type="AlphaFoldDB" id="A0A9W4SUQ1"/>
<feature type="compositionally biased region" description="Polar residues" evidence="11">
    <location>
        <begin position="14"/>
        <end position="26"/>
    </location>
</feature>
<evidence type="ECO:0000256" key="9">
    <source>
        <dbReference type="ARBA" id="ARBA00022840"/>
    </source>
</evidence>
<evidence type="ECO:0000256" key="10">
    <source>
        <dbReference type="PROSITE-ProRule" id="PRU10141"/>
    </source>
</evidence>
<evidence type="ECO:0000256" key="8">
    <source>
        <dbReference type="ARBA" id="ARBA00022777"/>
    </source>
</evidence>
<evidence type="ECO:0000256" key="4">
    <source>
        <dbReference type="ARBA" id="ARBA00022527"/>
    </source>
</evidence>
<feature type="compositionally biased region" description="Low complexity" evidence="11">
    <location>
        <begin position="125"/>
        <end position="150"/>
    </location>
</feature>
<evidence type="ECO:0000256" key="2">
    <source>
        <dbReference type="ARBA" id="ARBA00008867"/>
    </source>
</evidence>
<dbReference type="Gene3D" id="3.30.200.20">
    <property type="entry name" value="Phosphorylase Kinase, domain 1"/>
    <property type="match status" value="1"/>
</dbReference>
<feature type="region of interest" description="Disordered" evidence="11">
    <location>
        <begin position="853"/>
        <end position="927"/>
    </location>
</feature>
<evidence type="ECO:0000313" key="15">
    <source>
        <dbReference type="Proteomes" id="UP001153678"/>
    </source>
</evidence>
<evidence type="ECO:0000256" key="6">
    <source>
        <dbReference type="ARBA" id="ARBA00022679"/>
    </source>
</evidence>
<dbReference type="FunFam" id="1.10.510.10:FF:000380">
    <property type="entry name" value="Serine/threonine-protein kinase ppk15"/>
    <property type="match status" value="1"/>
</dbReference>
<proteinExistence type="inferred from homology"/>
<evidence type="ECO:0000313" key="14">
    <source>
        <dbReference type="EMBL" id="CAI2179769.1"/>
    </source>
</evidence>
<dbReference type="Gene3D" id="1.10.510.10">
    <property type="entry name" value="Transferase(Phosphotransferase) domain 1"/>
    <property type="match status" value="1"/>
</dbReference>
<evidence type="ECO:0000259" key="13">
    <source>
        <dbReference type="PROSITE" id="PS50011"/>
    </source>
</evidence>
<feature type="transmembrane region" description="Helical" evidence="12">
    <location>
        <begin position="262"/>
        <end position="280"/>
    </location>
</feature>
<reference evidence="14" key="1">
    <citation type="submission" date="2022-08" db="EMBL/GenBank/DDBJ databases">
        <authorList>
            <person name="Kallberg Y."/>
            <person name="Tangrot J."/>
            <person name="Rosling A."/>
        </authorList>
    </citation>
    <scope>NUCLEOTIDE SEQUENCE</scope>
    <source>
        <strain evidence="14">Wild A</strain>
    </source>
</reference>
<comment type="similarity">
    <text evidence="2">Belongs to the protein kinase superfamily. CMGC Ser/Thr protein kinase family. MNB/DYRK subfamily.</text>
</comment>
<dbReference type="InterPro" id="IPR008271">
    <property type="entry name" value="Ser/Thr_kinase_AS"/>
</dbReference>
<evidence type="ECO:0000256" key="12">
    <source>
        <dbReference type="SAM" id="Phobius"/>
    </source>
</evidence>
<feature type="region of interest" description="Disordered" evidence="11">
    <location>
        <begin position="1"/>
        <end position="28"/>
    </location>
</feature>
<keyword evidence="6" id="KW-0808">Transferase</keyword>
<feature type="domain" description="Protein kinase" evidence="13">
    <location>
        <begin position="356"/>
        <end position="692"/>
    </location>
</feature>
<comment type="caution">
    <text evidence="14">The sequence shown here is derived from an EMBL/GenBank/DDBJ whole genome shotgun (WGS) entry which is preliminary data.</text>
</comment>
<keyword evidence="3" id="KW-0963">Cytoplasm</keyword>
<dbReference type="FunFam" id="3.30.200.20:FF:000087">
    <property type="entry name" value="Dual specificity tyrosine-phosphorylation-regulated kinase 1A"/>
    <property type="match status" value="1"/>
</dbReference>
<dbReference type="GO" id="GO:0005634">
    <property type="term" value="C:nucleus"/>
    <property type="evidence" value="ECO:0007669"/>
    <property type="project" value="TreeGrafter"/>
</dbReference>
<dbReference type="OrthoDB" id="9332038at2759"/>
<evidence type="ECO:0000256" key="3">
    <source>
        <dbReference type="ARBA" id="ARBA00022490"/>
    </source>
</evidence>
<dbReference type="CDD" id="cd14212">
    <property type="entry name" value="PKc_YAK1"/>
    <property type="match status" value="1"/>
</dbReference>
<dbReference type="InterPro" id="IPR000719">
    <property type="entry name" value="Prot_kinase_dom"/>
</dbReference>
<keyword evidence="12" id="KW-1133">Transmembrane helix</keyword>
<dbReference type="GO" id="GO:0005737">
    <property type="term" value="C:cytoplasm"/>
    <property type="evidence" value="ECO:0007669"/>
    <property type="project" value="UniProtKB-SubCell"/>
</dbReference>
<feature type="compositionally biased region" description="Basic and acidic residues" evidence="11">
    <location>
        <begin position="875"/>
        <end position="905"/>
    </location>
</feature>
<dbReference type="PANTHER" id="PTHR24058">
    <property type="entry name" value="DUAL SPECIFICITY PROTEIN KINASE"/>
    <property type="match status" value="1"/>
</dbReference>
<feature type="binding site" evidence="10">
    <location>
        <position position="385"/>
    </location>
    <ligand>
        <name>ATP</name>
        <dbReference type="ChEBI" id="CHEBI:30616"/>
    </ligand>
</feature>
<gene>
    <name evidence="14" type="ORF">FWILDA_LOCUS9253</name>
</gene>
<feature type="compositionally biased region" description="Low complexity" evidence="11">
    <location>
        <begin position="721"/>
        <end position="730"/>
    </location>
</feature>
<keyword evidence="15" id="KW-1185">Reference proteome</keyword>
<evidence type="ECO:0000256" key="11">
    <source>
        <dbReference type="SAM" id="MobiDB-lite"/>
    </source>
</evidence>
<name>A0A9W4SUQ1_9GLOM</name>